<feature type="region of interest" description="Disordered" evidence="5">
    <location>
        <begin position="325"/>
        <end position="353"/>
    </location>
</feature>
<evidence type="ECO:0000256" key="5">
    <source>
        <dbReference type="SAM" id="MobiDB-lite"/>
    </source>
</evidence>
<proteinExistence type="predicted"/>
<feature type="domain" description="NAC" evidence="6">
    <location>
        <begin position="128"/>
        <end position="278"/>
    </location>
</feature>
<keyword evidence="2" id="KW-0238">DNA-binding</keyword>
<dbReference type="InterPro" id="IPR003441">
    <property type="entry name" value="NAC-dom"/>
</dbReference>
<feature type="region of interest" description="Disordered" evidence="5">
    <location>
        <begin position="1"/>
        <end position="25"/>
    </location>
</feature>
<dbReference type="PANTHER" id="PTHR31079">
    <property type="entry name" value="NAC DOMAIN-CONTAINING PROTEIN 73"/>
    <property type="match status" value="1"/>
</dbReference>
<dbReference type="GO" id="GO:0005634">
    <property type="term" value="C:nucleus"/>
    <property type="evidence" value="ECO:0007669"/>
    <property type="project" value="TreeGrafter"/>
</dbReference>
<dbReference type="GO" id="GO:0003700">
    <property type="term" value="F:DNA-binding transcription factor activity"/>
    <property type="evidence" value="ECO:0007669"/>
    <property type="project" value="InterPro"/>
</dbReference>
<keyword evidence="1" id="KW-0805">Transcription regulation</keyword>
<protein>
    <recommendedName>
        <fullName evidence="6">NAC domain-containing protein</fullName>
    </recommendedName>
</protein>
<dbReference type="Proteomes" id="UP001341281">
    <property type="component" value="Chromosome 10"/>
</dbReference>
<keyword evidence="4" id="KW-0539">Nucleus</keyword>
<feature type="non-terminal residue" evidence="7">
    <location>
        <position position="421"/>
    </location>
</feature>
<evidence type="ECO:0000259" key="6">
    <source>
        <dbReference type="PROSITE" id="PS51005"/>
    </source>
</evidence>
<evidence type="ECO:0000256" key="4">
    <source>
        <dbReference type="ARBA" id="ARBA00023242"/>
    </source>
</evidence>
<feature type="region of interest" description="Disordered" evidence="5">
    <location>
        <begin position="381"/>
        <end position="421"/>
    </location>
</feature>
<accession>A0AAQ3XHL0</accession>
<gene>
    <name evidence="7" type="ORF">U9M48_042435</name>
</gene>
<keyword evidence="3" id="KW-0804">Transcription</keyword>
<dbReference type="GO" id="GO:0000976">
    <property type="term" value="F:transcription cis-regulatory region binding"/>
    <property type="evidence" value="ECO:0007669"/>
    <property type="project" value="TreeGrafter"/>
</dbReference>
<dbReference type="SUPFAM" id="SSF101941">
    <property type="entry name" value="NAC domain"/>
    <property type="match status" value="1"/>
</dbReference>
<evidence type="ECO:0000256" key="3">
    <source>
        <dbReference type="ARBA" id="ARBA00023163"/>
    </source>
</evidence>
<dbReference type="Gene3D" id="2.170.150.80">
    <property type="entry name" value="NAC domain"/>
    <property type="match status" value="1"/>
</dbReference>
<dbReference type="EMBL" id="CP144754">
    <property type="protein sequence ID" value="WVZ96852.1"/>
    <property type="molecule type" value="Genomic_DNA"/>
</dbReference>
<dbReference type="InterPro" id="IPR044799">
    <property type="entry name" value="SOG1-like"/>
</dbReference>
<evidence type="ECO:0000256" key="1">
    <source>
        <dbReference type="ARBA" id="ARBA00023015"/>
    </source>
</evidence>
<dbReference type="InterPro" id="IPR036093">
    <property type="entry name" value="NAC_dom_sf"/>
</dbReference>
<keyword evidence="8" id="KW-1185">Reference proteome</keyword>
<dbReference type="PROSITE" id="PS51005">
    <property type="entry name" value="NAC"/>
    <property type="match status" value="1"/>
</dbReference>
<evidence type="ECO:0000256" key="2">
    <source>
        <dbReference type="ARBA" id="ARBA00023125"/>
    </source>
</evidence>
<dbReference type="AlphaFoldDB" id="A0AAQ3XHL0"/>
<organism evidence="7 8">
    <name type="scientific">Paspalum notatum var. saurae</name>
    <dbReference type="NCBI Taxonomy" id="547442"/>
    <lineage>
        <taxon>Eukaryota</taxon>
        <taxon>Viridiplantae</taxon>
        <taxon>Streptophyta</taxon>
        <taxon>Embryophyta</taxon>
        <taxon>Tracheophyta</taxon>
        <taxon>Spermatophyta</taxon>
        <taxon>Magnoliopsida</taxon>
        <taxon>Liliopsida</taxon>
        <taxon>Poales</taxon>
        <taxon>Poaceae</taxon>
        <taxon>PACMAD clade</taxon>
        <taxon>Panicoideae</taxon>
        <taxon>Andropogonodae</taxon>
        <taxon>Paspaleae</taxon>
        <taxon>Paspalinae</taxon>
        <taxon>Paspalum</taxon>
    </lineage>
</organism>
<evidence type="ECO:0000313" key="8">
    <source>
        <dbReference type="Proteomes" id="UP001341281"/>
    </source>
</evidence>
<evidence type="ECO:0000313" key="7">
    <source>
        <dbReference type="EMBL" id="WVZ96852.1"/>
    </source>
</evidence>
<dbReference type="PANTHER" id="PTHR31079:SF31">
    <property type="entry name" value="NAC DOMAIN-CONTAINING PROTEIN 75"/>
    <property type="match status" value="1"/>
</dbReference>
<name>A0AAQ3XHL0_PASNO</name>
<dbReference type="Pfam" id="PF02365">
    <property type="entry name" value="NAM"/>
    <property type="match status" value="1"/>
</dbReference>
<reference evidence="7 8" key="1">
    <citation type="submission" date="2024-02" db="EMBL/GenBank/DDBJ databases">
        <title>High-quality chromosome-scale genome assembly of Pensacola bahiagrass (Paspalum notatum Flugge var. saurae).</title>
        <authorList>
            <person name="Vega J.M."/>
            <person name="Podio M."/>
            <person name="Orjuela J."/>
            <person name="Siena L.A."/>
            <person name="Pessino S.C."/>
            <person name="Combes M.C."/>
            <person name="Mariac C."/>
            <person name="Albertini E."/>
            <person name="Pupilli F."/>
            <person name="Ortiz J.P.A."/>
            <person name="Leblanc O."/>
        </authorList>
    </citation>
    <scope>NUCLEOTIDE SEQUENCE [LARGE SCALE GENOMIC DNA]</scope>
    <source>
        <strain evidence="7">R1</strain>
        <tissue evidence="7">Leaf</tissue>
    </source>
</reference>
<sequence length="421" mass="45505">SGGRTKPAQEIDPSRSYPLSPAAAGGGKSCRAAACSSFSLPALSPIPTPAAVSLCVGRHSNCCIERSEEITGAAPYMNRGHSSGSMISSSCTSELADAKKDQRRTSASRRCCPNCGHELHCNPNMMGLPAGVKFDPSDQELIEHLESLVKEGGSRAHPLIDDFILTIQGDDGICYTHPENLPGHPEPTLRARGILLTTRTSAGPSSEDVGEARWHKTGKTRPVIVDGRQKGCKKILVLYTNYGKQGKPEKTNWVMHQYHLGSEEEKDGELVVSKVFYQTQLRSAAAMVEQRMRCGEVVEEASEPTQSVLPAGCAAAATAAAVAMVQQRQHQQHRPADDGQRRSAPAKTSHEIDVGDQDLQKKHQQQQVGCSKSSSLEQAILGCQSTSTEEEASVEPKEIKRPYQYWPPDHNQDGSVTSDQS</sequence>